<dbReference type="Proteomes" id="UP001205566">
    <property type="component" value="Unassembled WGS sequence"/>
</dbReference>
<organism evidence="1 2">
    <name type="scientific">Microbulbifer elongatus</name>
    <dbReference type="NCBI Taxonomy" id="86173"/>
    <lineage>
        <taxon>Bacteria</taxon>
        <taxon>Pseudomonadati</taxon>
        <taxon>Pseudomonadota</taxon>
        <taxon>Gammaproteobacteria</taxon>
        <taxon>Cellvibrionales</taxon>
        <taxon>Microbulbiferaceae</taxon>
        <taxon>Microbulbifer</taxon>
    </lineage>
</organism>
<evidence type="ECO:0000313" key="2">
    <source>
        <dbReference type="Proteomes" id="UP001205566"/>
    </source>
</evidence>
<accession>A0ABT1NWK9</accession>
<dbReference type="RefSeq" id="WP_255873130.1">
    <property type="nucleotide sequence ID" value="NZ_JACASI010000011.1"/>
</dbReference>
<keyword evidence="2" id="KW-1185">Reference proteome</keyword>
<dbReference type="InterPro" id="IPR033856">
    <property type="entry name" value="Trp_halogen"/>
</dbReference>
<dbReference type="Pfam" id="PF04820">
    <property type="entry name" value="Trp_halogenase"/>
    <property type="match status" value="1"/>
</dbReference>
<dbReference type="InterPro" id="IPR050816">
    <property type="entry name" value="Flavin-dep_Halogenase_NPB"/>
</dbReference>
<dbReference type="InterPro" id="IPR036188">
    <property type="entry name" value="FAD/NAD-bd_sf"/>
</dbReference>
<name>A0ABT1NWK9_9GAMM</name>
<evidence type="ECO:0000313" key="1">
    <source>
        <dbReference type="EMBL" id="MCQ3828278.1"/>
    </source>
</evidence>
<dbReference type="SUPFAM" id="SSF51905">
    <property type="entry name" value="FAD/NAD(P)-binding domain"/>
    <property type="match status" value="1"/>
</dbReference>
<sequence>MRISKIAIVGGGTAGWLAANHLGRVLGTDPGVSITLIESPDVPVIGVGEGTVPTIRDSLRQFGISETEFVRKCDVSFKQAIKYVNWLDKATHGEGNSYYHLFDYPYPFNEDLVDYWLSGDKQKSFAHTVSTQAALCDAGLGPKRITSPEYEGDATYAYHFDARKFAALLKDNAMERFGVEYVSANVERAEIDPAGAIRSLVTREQGELPFDFYVDATGFSCVLLGESLGVDFVKKDRELLVDSALVIQVPTQPDQEIPPYTLATAHQAGWVWDIALPNRRGVGFVYSSRHMADAEAEQKLSRYLGGKVGDFSFRKIPMNVGRREVFWKKNCVALGLAQGFVEPLEATSILMTDFGARFLAERFPRSSQDLDVYSSQYNDTLIYSWERVMEFIKLHYCISDRSDSEFWLDNRSESSIPESLAKRLKLWSSRHPKNLDFFSKFEIFEVENFLYVLYGMQYSTAATARGREYHEKSQKVADTVANVTTDMLKGMPKHRDLIDKVARFGLQKQ</sequence>
<proteinExistence type="predicted"/>
<comment type="caution">
    <text evidence="1">The sequence shown here is derived from an EMBL/GenBank/DDBJ whole genome shotgun (WGS) entry which is preliminary data.</text>
</comment>
<dbReference type="PIRSF" id="PIRSF011396">
    <property type="entry name" value="Trp_halogenase"/>
    <property type="match status" value="1"/>
</dbReference>
<dbReference type="PANTHER" id="PTHR43747">
    <property type="entry name" value="FAD-BINDING PROTEIN"/>
    <property type="match status" value="1"/>
</dbReference>
<dbReference type="Gene3D" id="3.50.50.60">
    <property type="entry name" value="FAD/NAD(P)-binding domain"/>
    <property type="match status" value="1"/>
</dbReference>
<gene>
    <name evidence="1" type="ORF">HXX02_02355</name>
</gene>
<dbReference type="InterPro" id="IPR006905">
    <property type="entry name" value="Flavin_halogenase"/>
</dbReference>
<dbReference type="EMBL" id="JACASI010000011">
    <property type="protein sequence ID" value="MCQ3828278.1"/>
    <property type="molecule type" value="Genomic_DNA"/>
</dbReference>
<protein>
    <submittedName>
        <fullName evidence="1">Tryptophan 7-halogenase</fullName>
    </submittedName>
</protein>
<reference evidence="1" key="1">
    <citation type="thesis" date="2020" institute="Technische Universitat Dresden" country="Dresden, Germany">
        <title>The Agarolytic System of Microbulbifer elongatus PORT2, Isolated from Batu Karas, Pangandaran West Java Indonesia.</title>
        <authorList>
            <person name="Anggraeni S.R."/>
        </authorList>
    </citation>
    <scope>NUCLEOTIDE SEQUENCE</scope>
    <source>
        <strain evidence="1">PORT2</strain>
    </source>
</reference>
<dbReference type="PANTHER" id="PTHR43747:SF4">
    <property type="entry name" value="FLAVIN-DEPENDENT TRYPTOPHAN HALOGENASE"/>
    <property type="match status" value="1"/>
</dbReference>